<keyword evidence="5" id="KW-1185">Reference proteome</keyword>
<dbReference type="InterPro" id="IPR054612">
    <property type="entry name" value="Phage_capsid-like_C"/>
</dbReference>
<gene>
    <name evidence="4" type="ORF">GCM10007876_21370</name>
</gene>
<dbReference type="EMBL" id="BSNM01000014">
    <property type="protein sequence ID" value="GLQ31658.1"/>
    <property type="molecule type" value="Genomic_DNA"/>
</dbReference>
<reference evidence="4" key="1">
    <citation type="journal article" date="2014" name="Int. J. Syst. Evol. Microbiol.">
        <title>Complete genome sequence of Corynebacterium casei LMG S-19264T (=DSM 44701T), isolated from a smear-ripened cheese.</title>
        <authorList>
            <consortium name="US DOE Joint Genome Institute (JGI-PGF)"/>
            <person name="Walter F."/>
            <person name="Albersmeier A."/>
            <person name="Kalinowski J."/>
            <person name="Ruckert C."/>
        </authorList>
    </citation>
    <scope>NUCLEOTIDE SEQUENCE</scope>
    <source>
        <strain evidence="4">NBRC 110071</strain>
    </source>
</reference>
<reference evidence="4" key="2">
    <citation type="submission" date="2023-01" db="EMBL/GenBank/DDBJ databases">
        <title>Draft genome sequence of Litoribrevibacter albus strain NBRC 110071.</title>
        <authorList>
            <person name="Sun Q."/>
            <person name="Mori K."/>
        </authorList>
    </citation>
    <scope>NUCLEOTIDE SEQUENCE</scope>
    <source>
        <strain evidence="4">NBRC 110071</strain>
    </source>
</reference>
<dbReference type="SUPFAM" id="SSF56563">
    <property type="entry name" value="Major capsid protein gp5"/>
    <property type="match status" value="1"/>
</dbReference>
<comment type="caution">
    <text evidence="4">The sequence shown here is derived from an EMBL/GenBank/DDBJ whole genome shotgun (WGS) entry which is preliminary data.</text>
</comment>
<dbReference type="Gene3D" id="3.30.2400.10">
    <property type="entry name" value="Major capsid protein gp5"/>
    <property type="match status" value="1"/>
</dbReference>
<dbReference type="Gene3D" id="3.30.2320.10">
    <property type="entry name" value="hypothetical protein PF0899 domain"/>
    <property type="match status" value="1"/>
</dbReference>
<dbReference type="NCBIfam" id="TIGR01554">
    <property type="entry name" value="major_cap_HK97"/>
    <property type="match status" value="1"/>
</dbReference>
<accession>A0AA37SB29</accession>
<name>A0AA37SB29_9GAMM</name>
<evidence type="ECO:0000313" key="4">
    <source>
        <dbReference type="EMBL" id="GLQ31658.1"/>
    </source>
</evidence>
<comment type="subcellular location">
    <subcellularLocation>
        <location evidence="1">Virion</location>
    </subcellularLocation>
</comment>
<dbReference type="Proteomes" id="UP001161389">
    <property type="component" value="Unassembled WGS sequence"/>
</dbReference>
<evidence type="ECO:0000259" key="3">
    <source>
        <dbReference type="Pfam" id="PF05065"/>
    </source>
</evidence>
<feature type="domain" description="Phage capsid-like C-terminal" evidence="3">
    <location>
        <begin position="116"/>
        <end position="398"/>
    </location>
</feature>
<dbReference type="Pfam" id="PF05065">
    <property type="entry name" value="Phage_capsid"/>
    <property type="match status" value="1"/>
</dbReference>
<sequence>MTDVAAEIKEVTGALQSAFEEFKTKNDKRIDGVESEKSALADKVDSLQSKLKELEEIKTNLEALETKQNRIGSNHSKSPEAEAHKAGFLKFMRKGDDTGLADLEQKALNTTADADGGFAVPEELDREISSLLRDASPMRQVCRVITVSSADYKKLINKHGAATGWVGEEDSRPGTGTPQLAQVTPFMGEIYANPGATQTMLDDAFFDAEAWLSEEVRYEFAAAENTAFTSGDGLKKPKGLLAYATSLNNDATRTFGEIQHKVSGSSGVIAADDIKKFPYLMRAAYRAGASYMMNTNSLGEIMVLKDSQGNYLWRPGLEAGQPSTLGGYGLVENEDMPDIAANANAIAFGNFQRAYYIVDRLGTRALRDPFTNKPYVHFYTTKRVGGMLVDSNAVKFLKVAA</sequence>
<evidence type="ECO:0000256" key="1">
    <source>
        <dbReference type="ARBA" id="ARBA00004328"/>
    </source>
</evidence>
<organism evidence="4 5">
    <name type="scientific">Litoribrevibacter albus</name>
    <dbReference type="NCBI Taxonomy" id="1473156"/>
    <lineage>
        <taxon>Bacteria</taxon>
        <taxon>Pseudomonadati</taxon>
        <taxon>Pseudomonadota</taxon>
        <taxon>Gammaproteobacteria</taxon>
        <taxon>Oceanospirillales</taxon>
        <taxon>Oceanospirillaceae</taxon>
        <taxon>Litoribrevibacter</taxon>
    </lineage>
</organism>
<dbReference type="InterPro" id="IPR024455">
    <property type="entry name" value="Phage_capsid"/>
</dbReference>
<dbReference type="RefSeq" id="WP_284381344.1">
    <property type="nucleotide sequence ID" value="NZ_BSNM01000014.1"/>
</dbReference>
<feature type="coiled-coil region" evidence="2">
    <location>
        <begin position="30"/>
        <end position="74"/>
    </location>
</feature>
<evidence type="ECO:0000313" key="5">
    <source>
        <dbReference type="Proteomes" id="UP001161389"/>
    </source>
</evidence>
<evidence type="ECO:0000256" key="2">
    <source>
        <dbReference type="SAM" id="Coils"/>
    </source>
</evidence>
<proteinExistence type="predicted"/>
<keyword evidence="2" id="KW-0175">Coiled coil</keyword>
<protein>
    <submittedName>
        <fullName evidence="4">Phage capsid protein</fullName>
    </submittedName>
</protein>
<dbReference type="AlphaFoldDB" id="A0AA37SB29"/>